<dbReference type="Proteomes" id="UP000825002">
    <property type="component" value="Unassembled WGS sequence"/>
</dbReference>
<accession>A0ABQ7S8Y0</accession>
<dbReference type="PANTHER" id="PTHR18952:SF265">
    <property type="entry name" value="CARBONIC ANHYDRASE"/>
    <property type="match status" value="1"/>
</dbReference>
<feature type="transmembrane region" description="Helical" evidence="7">
    <location>
        <begin position="409"/>
        <end position="426"/>
    </location>
</feature>
<dbReference type="EC" id="4.2.1.1" evidence="2"/>
<evidence type="ECO:0000256" key="1">
    <source>
        <dbReference type="ARBA" id="ARBA00010718"/>
    </source>
</evidence>
<keyword evidence="3" id="KW-0479">Metal-binding</keyword>
<dbReference type="SUPFAM" id="SSF51069">
    <property type="entry name" value="Carbonic anhydrase"/>
    <property type="match status" value="1"/>
</dbReference>
<evidence type="ECO:0000256" key="3">
    <source>
        <dbReference type="ARBA" id="ARBA00022723"/>
    </source>
</evidence>
<dbReference type="InterPro" id="IPR001148">
    <property type="entry name" value="CA_dom"/>
</dbReference>
<evidence type="ECO:0000256" key="4">
    <source>
        <dbReference type="ARBA" id="ARBA00022833"/>
    </source>
</evidence>
<keyword evidence="7" id="KW-0472">Membrane</keyword>
<feature type="signal peptide" evidence="8">
    <location>
        <begin position="1"/>
        <end position="19"/>
    </location>
</feature>
<dbReference type="SUPFAM" id="SSF103481">
    <property type="entry name" value="Multidrug resistance efflux transporter EmrE"/>
    <property type="match status" value="1"/>
</dbReference>
<dbReference type="CDD" id="cd00326">
    <property type="entry name" value="alpha_CA"/>
    <property type="match status" value="1"/>
</dbReference>
<dbReference type="InterPro" id="IPR036398">
    <property type="entry name" value="CA_dom_sf"/>
</dbReference>
<dbReference type="Pfam" id="PF00194">
    <property type="entry name" value="Carb_anhydrase"/>
    <property type="match status" value="1"/>
</dbReference>
<feature type="domain" description="Alpha-carbonic anhydrase" evidence="9">
    <location>
        <begin position="42"/>
        <end position="311"/>
    </location>
</feature>
<dbReference type="PROSITE" id="PS51144">
    <property type="entry name" value="ALPHA_CA_2"/>
    <property type="match status" value="1"/>
</dbReference>
<keyword evidence="5" id="KW-0456">Lyase</keyword>
<evidence type="ECO:0000256" key="7">
    <source>
        <dbReference type="SAM" id="Phobius"/>
    </source>
</evidence>
<evidence type="ECO:0000259" key="9">
    <source>
        <dbReference type="PROSITE" id="PS51144"/>
    </source>
</evidence>
<protein>
    <recommendedName>
        <fullName evidence="2">carbonic anhydrase</fullName>
        <ecNumber evidence="2">4.2.1.1</ecNumber>
    </recommendedName>
</protein>
<feature type="transmembrane region" description="Helical" evidence="7">
    <location>
        <begin position="575"/>
        <end position="596"/>
    </location>
</feature>
<feature type="transmembrane region" description="Helical" evidence="7">
    <location>
        <begin position="438"/>
        <end position="457"/>
    </location>
</feature>
<keyword evidence="7" id="KW-1133">Transmembrane helix</keyword>
<dbReference type="Pfam" id="PF00892">
    <property type="entry name" value="EamA"/>
    <property type="match status" value="2"/>
</dbReference>
<comment type="caution">
    <text evidence="10">The sequence shown here is derived from an EMBL/GenBank/DDBJ whole genome shotgun (WGS) entry which is preliminary data.</text>
</comment>
<dbReference type="InterPro" id="IPR023561">
    <property type="entry name" value="Carbonic_anhydrase_a-class"/>
</dbReference>
<dbReference type="EMBL" id="JAIFTH010000322">
    <property type="protein sequence ID" value="KAG9509818.1"/>
    <property type="molecule type" value="Genomic_DNA"/>
</dbReference>
<dbReference type="InterPro" id="IPR037185">
    <property type="entry name" value="EmrE-like"/>
</dbReference>
<evidence type="ECO:0000313" key="11">
    <source>
        <dbReference type="Proteomes" id="UP000825002"/>
    </source>
</evidence>
<dbReference type="SMART" id="SM01057">
    <property type="entry name" value="Carb_anhydrase"/>
    <property type="match status" value="1"/>
</dbReference>
<dbReference type="PANTHER" id="PTHR18952">
    <property type="entry name" value="CARBONIC ANHYDRASE"/>
    <property type="match status" value="1"/>
</dbReference>
<reference evidence="10 11" key="1">
    <citation type="submission" date="2020-10" db="EMBL/GenBank/DDBJ databases">
        <authorList>
            <person name="Klimov P.B."/>
            <person name="Dyachkov S.M."/>
            <person name="Chetverikov P.E."/>
        </authorList>
    </citation>
    <scope>NUCLEOTIDE SEQUENCE [LARGE SCALE GENOMIC DNA]</scope>
    <source>
        <strain evidence="10">BMOC 18-1129-001#AD2665</strain>
        <tissue evidence="10">Entire mites</tissue>
    </source>
</reference>
<dbReference type="InterPro" id="IPR000620">
    <property type="entry name" value="EamA_dom"/>
</dbReference>
<organism evidence="10 11">
    <name type="scientific">Fragariocoptes setiger</name>
    <dbReference type="NCBI Taxonomy" id="1670756"/>
    <lineage>
        <taxon>Eukaryota</taxon>
        <taxon>Metazoa</taxon>
        <taxon>Ecdysozoa</taxon>
        <taxon>Arthropoda</taxon>
        <taxon>Chelicerata</taxon>
        <taxon>Arachnida</taxon>
        <taxon>Acari</taxon>
        <taxon>Acariformes</taxon>
        <taxon>Trombidiformes</taxon>
        <taxon>Prostigmata</taxon>
        <taxon>Eupodina</taxon>
        <taxon>Eriophyoidea</taxon>
        <taxon>Phytoptidae</taxon>
        <taxon>Fragariocoptes</taxon>
    </lineage>
</organism>
<evidence type="ECO:0000256" key="6">
    <source>
        <dbReference type="ARBA" id="ARBA00048348"/>
    </source>
</evidence>
<comment type="catalytic activity">
    <reaction evidence="6">
        <text>hydrogencarbonate + H(+) = CO2 + H2O</text>
        <dbReference type="Rhea" id="RHEA:10748"/>
        <dbReference type="ChEBI" id="CHEBI:15377"/>
        <dbReference type="ChEBI" id="CHEBI:15378"/>
        <dbReference type="ChEBI" id="CHEBI:16526"/>
        <dbReference type="ChEBI" id="CHEBI:17544"/>
        <dbReference type="EC" id="4.2.1.1"/>
    </reaction>
</comment>
<comment type="similarity">
    <text evidence="1">Belongs to the alpha-carbonic anhydrase family.</text>
</comment>
<proteinExistence type="inferred from homology"/>
<feature type="chain" id="PRO_5045828407" description="carbonic anhydrase" evidence="8">
    <location>
        <begin position="20"/>
        <end position="664"/>
    </location>
</feature>
<keyword evidence="11" id="KW-1185">Reference proteome</keyword>
<dbReference type="Gene3D" id="3.10.200.10">
    <property type="entry name" value="Alpha carbonic anhydrase"/>
    <property type="match status" value="1"/>
</dbReference>
<keyword evidence="4" id="KW-0862">Zinc</keyword>
<evidence type="ECO:0000256" key="5">
    <source>
        <dbReference type="ARBA" id="ARBA00023239"/>
    </source>
</evidence>
<feature type="transmembrane region" description="Helical" evidence="7">
    <location>
        <begin position="544"/>
        <end position="563"/>
    </location>
</feature>
<evidence type="ECO:0000256" key="2">
    <source>
        <dbReference type="ARBA" id="ARBA00012925"/>
    </source>
</evidence>
<keyword evidence="8" id="KW-0732">Signal</keyword>
<feature type="transmembrane region" description="Helical" evidence="7">
    <location>
        <begin position="375"/>
        <end position="397"/>
    </location>
</feature>
<gene>
    <name evidence="10" type="primary">CA6</name>
    <name evidence="10" type="ORF">GZH46_01652</name>
</gene>
<feature type="transmembrane region" description="Helical" evidence="7">
    <location>
        <begin position="608"/>
        <end position="625"/>
    </location>
</feature>
<keyword evidence="7" id="KW-0812">Transmembrane</keyword>
<sequence>MTNSIWMYLTAMSAVSLHSLVSNIQDVARISDPPIIISTIGQSWTYKDDLSVVSPSCSSSSDRQSPIDIDTNMLERDSRLRLELTAYDKPITGVLVNQWPTFELKPFSYKWSRPIAGIAIEGPMRLPKTDANSSDEDNKYVLAGLHFHWSQDDRVNKSLHRINGRSYPMEIHFVHVNGKYGNYDEAKSLPDGLLILAVMVVPSVNTERYIIDKIIDRLGNITQHGDQVPINEDSTYRMLLPADTSRFYLYRGSLEAPPCYESVRWCIFADPLRVGAKQIKRLQQFQFHSIDTRTGETVNWAAQRRRARAQGTTRNTPDDEMSIEVNCNDDIERKECFITNASTSNRDTTNQILEQNAKTLDQTNYNRLQRYGKRIPGLGIILCLISSLFFGTAGFLVKVTRSVSGVQIAIYRCLFQLVWYGIAVLATRGSFWPHRGEYWGTALRAIPGGLSITLIYAAIRLIPLGDATTIRFSLPIWALCIGAVLVNETCTPLKICAIFVSLAGVALIAKPDECMRLLSWLTHIDYNYTEKAIIDSTIDLDVRFRGSLIALGSSITLALSIVGLRMCQRTDTQVIIFWLSVSCVVLSLAFHLIFSTHSNMLPSNWPDVMYLLLNGACGTAGQYFLTLSLKLEESGPISLARTFDIIVAFAYSVMVLRESISVAR</sequence>
<name>A0ABQ7S8Y0_9ACAR</name>
<evidence type="ECO:0000256" key="8">
    <source>
        <dbReference type="SAM" id="SignalP"/>
    </source>
</evidence>
<feature type="transmembrane region" description="Helical" evidence="7">
    <location>
        <begin position="637"/>
        <end position="656"/>
    </location>
</feature>
<evidence type="ECO:0000313" key="10">
    <source>
        <dbReference type="EMBL" id="KAG9509818.1"/>
    </source>
</evidence>